<dbReference type="SUPFAM" id="SSF52540">
    <property type="entry name" value="P-loop containing nucleoside triphosphate hydrolases"/>
    <property type="match status" value="1"/>
</dbReference>
<dbReference type="SMART" id="SM00175">
    <property type="entry name" value="RAB"/>
    <property type="match status" value="1"/>
</dbReference>
<dbReference type="SMART" id="SM00174">
    <property type="entry name" value="RHO"/>
    <property type="match status" value="1"/>
</dbReference>
<sequence length="194" mass="21966">MSNQVSSCKLILLGNGSVGKTSIIQRFSDDGFRKVYKQTVGVDFLEKSLEVQGRAVKLALWDIGGQSLSSANLPNYVMKSDVVFLAYDVTDIQSFQDLRDWLMMVRRAYKDKNDRERKAAEEAGKRRFKEEPLPKIYAVGNKIDLIQFRKVREAEHDQLVQEENLDGGFFVSAGNGDNVLTAFYKVAASVRWSE</sequence>
<evidence type="ECO:0000256" key="1">
    <source>
        <dbReference type="ARBA" id="ARBA00022741"/>
    </source>
</evidence>
<dbReference type="PRINTS" id="PR00449">
    <property type="entry name" value="RASTRNSFRMNG"/>
</dbReference>
<evidence type="ECO:0000256" key="2">
    <source>
        <dbReference type="ARBA" id="ARBA00023134"/>
    </source>
</evidence>
<reference evidence="3 4" key="1">
    <citation type="journal article" date="2023" name="Commun. Biol.">
        <title>Genome analysis of Parmales, the sister group of diatoms, reveals the evolutionary specialization of diatoms from phago-mixotrophs to photoautotrophs.</title>
        <authorList>
            <person name="Ban H."/>
            <person name="Sato S."/>
            <person name="Yoshikawa S."/>
            <person name="Yamada K."/>
            <person name="Nakamura Y."/>
            <person name="Ichinomiya M."/>
            <person name="Sato N."/>
            <person name="Blanc-Mathieu R."/>
            <person name="Endo H."/>
            <person name="Kuwata A."/>
            <person name="Ogata H."/>
        </authorList>
    </citation>
    <scope>NUCLEOTIDE SEQUENCE [LARGE SCALE GENOMIC DNA]</scope>
</reference>
<dbReference type="PANTHER" id="PTHR47977">
    <property type="entry name" value="RAS-RELATED PROTEIN RAB"/>
    <property type="match status" value="1"/>
</dbReference>
<keyword evidence="1" id="KW-0547">Nucleotide-binding</keyword>
<dbReference type="SMART" id="SM00173">
    <property type="entry name" value="RAS"/>
    <property type="match status" value="1"/>
</dbReference>
<gene>
    <name evidence="3" type="ORF">TeGR_g449</name>
</gene>
<dbReference type="InterPro" id="IPR001806">
    <property type="entry name" value="Small_GTPase"/>
</dbReference>
<dbReference type="InterPro" id="IPR027417">
    <property type="entry name" value="P-loop_NTPase"/>
</dbReference>
<dbReference type="Pfam" id="PF00071">
    <property type="entry name" value="Ras"/>
    <property type="match status" value="1"/>
</dbReference>
<dbReference type="InterPro" id="IPR050227">
    <property type="entry name" value="Rab"/>
</dbReference>
<comment type="caution">
    <text evidence="3">The sequence shown here is derived from an EMBL/GenBank/DDBJ whole genome shotgun (WGS) entry which is preliminary data.</text>
</comment>
<keyword evidence="2" id="KW-0342">GTP-binding</keyword>
<evidence type="ECO:0000313" key="3">
    <source>
        <dbReference type="EMBL" id="GMI52158.1"/>
    </source>
</evidence>
<proteinExistence type="predicted"/>
<dbReference type="EMBL" id="BRYB01006577">
    <property type="protein sequence ID" value="GMI52158.1"/>
    <property type="molecule type" value="Genomic_DNA"/>
</dbReference>
<keyword evidence="4" id="KW-1185">Reference proteome</keyword>
<dbReference type="InterPro" id="IPR005225">
    <property type="entry name" value="Small_GTP-bd"/>
</dbReference>
<evidence type="ECO:0000313" key="4">
    <source>
        <dbReference type="Proteomes" id="UP001165060"/>
    </source>
</evidence>
<protein>
    <submittedName>
        <fullName evidence="3">Uncharacterized protein</fullName>
    </submittedName>
</protein>
<accession>A0ABQ6NAZ5</accession>
<dbReference type="NCBIfam" id="TIGR00231">
    <property type="entry name" value="small_GTP"/>
    <property type="match status" value="1"/>
</dbReference>
<dbReference type="Gene3D" id="3.40.50.300">
    <property type="entry name" value="P-loop containing nucleotide triphosphate hydrolases"/>
    <property type="match status" value="1"/>
</dbReference>
<dbReference type="Proteomes" id="UP001165060">
    <property type="component" value="Unassembled WGS sequence"/>
</dbReference>
<name>A0ABQ6NAZ5_9STRA</name>
<dbReference type="PROSITE" id="PS51419">
    <property type="entry name" value="RAB"/>
    <property type="match status" value="1"/>
</dbReference>
<organism evidence="3 4">
    <name type="scientific">Tetraparma gracilis</name>
    <dbReference type="NCBI Taxonomy" id="2962635"/>
    <lineage>
        <taxon>Eukaryota</taxon>
        <taxon>Sar</taxon>
        <taxon>Stramenopiles</taxon>
        <taxon>Ochrophyta</taxon>
        <taxon>Bolidophyceae</taxon>
        <taxon>Parmales</taxon>
        <taxon>Triparmaceae</taxon>
        <taxon>Tetraparma</taxon>
    </lineage>
</organism>